<evidence type="ECO:0000256" key="8">
    <source>
        <dbReference type="ARBA" id="ARBA00023271"/>
    </source>
</evidence>
<dbReference type="SUPFAM" id="SSF47781">
    <property type="entry name" value="RuvA domain 2-like"/>
    <property type="match status" value="1"/>
</dbReference>
<dbReference type="InterPro" id="IPR036397">
    <property type="entry name" value="RNaseH_sf"/>
</dbReference>
<comment type="similarity">
    <text evidence="2">Belongs to the TEFM family.</text>
</comment>
<evidence type="ECO:0000256" key="1">
    <source>
        <dbReference type="ARBA" id="ARBA00004436"/>
    </source>
</evidence>
<reference evidence="10" key="2">
    <citation type="submission" date="2025-08" db="UniProtKB">
        <authorList>
            <consortium name="Ensembl"/>
        </authorList>
    </citation>
    <scope>IDENTIFICATION</scope>
</reference>
<dbReference type="PANTHER" id="PTHR21053">
    <property type="entry name" value="TRANSCRIPTION ELONGATION FACTOR, MITOCHONDRIAL"/>
    <property type="match status" value="1"/>
</dbReference>
<evidence type="ECO:0000256" key="2">
    <source>
        <dbReference type="ARBA" id="ARBA00009086"/>
    </source>
</evidence>
<dbReference type="AlphaFoldDB" id="A0A3P8W2X0"/>
<dbReference type="GO" id="GO:0006392">
    <property type="term" value="P:transcription elongation by mitochondrial RNA polymerase"/>
    <property type="evidence" value="ECO:0007669"/>
    <property type="project" value="InterPro"/>
</dbReference>
<dbReference type="FunCoup" id="A0A3P8W2X0">
    <property type="interactions" value="283"/>
</dbReference>
<evidence type="ECO:0000256" key="9">
    <source>
        <dbReference type="ARBA" id="ARBA00025262"/>
    </source>
</evidence>
<proteinExistence type="inferred from homology"/>
<protein>
    <recommendedName>
        <fullName evidence="3">Transcription elongation factor, mitochondrial</fullName>
    </recommendedName>
</protein>
<comment type="function">
    <text evidence="9">Transcription elongation factor which increases mitochondrial RNA polymerase processivity. Regulates transcription of the mitochondrial genome, including genes important for the oxidative phosphorylation machinery.</text>
</comment>
<dbReference type="GO" id="GO:0030337">
    <property type="term" value="F:DNA polymerase processivity factor activity"/>
    <property type="evidence" value="ECO:0007669"/>
    <property type="project" value="TreeGrafter"/>
</dbReference>
<dbReference type="KEGG" id="csem:103384151"/>
<dbReference type="InterPro" id="IPR039150">
    <property type="entry name" value="TEFM"/>
</dbReference>
<evidence type="ECO:0000313" key="11">
    <source>
        <dbReference type="Proteomes" id="UP000265120"/>
    </source>
</evidence>
<dbReference type="PANTHER" id="PTHR21053:SF2">
    <property type="entry name" value="TRANSCRIPTION ELONGATION FACTOR, MITOCHONDRIAL"/>
    <property type="match status" value="1"/>
</dbReference>
<evidence type="ECO:0000256" key="5">
    <source>
        <dbReference type="ARBA" id="ARBA00023015"/>
    </source>
</evidence>
<keyword evidence="5" id="KW-0805">Transcription regulation</keyword>
<dbReference type="InParanoid" id="A0A3P8W2X0"/>
<dbReference type="GeneTree" id="ENSGT00390000010581"/>
<keyword evidence="11" id="KW-1185">Reference proteome</keyword>
<dbReference type="Gene3D" id="3.30.420.10">
    <property type="entry name" value="Ribonuclease H-like superfamily/Ribonuclease H"/>
    <property type="match status" value="1"/>
</dbReference>
<evidence type="ECO:0000256" key="7">
    <source>
        <dbReference type="ARBA" id="ARBA00023163"/>
    </source>
</evidence>
<evidence type="ECO:0000256" key="6">
    <source>
        <dbReference type="ARBA" id="ARBA00023128"/>
    </source>
</evidence>
<evidence type="ECO:0000313" key="10">
    <source>
        <dbReference type="Ensembl" id="ENSCSEP00000020954.1"/>
    </source>
</evidence>
<organism evidence="10 11">
    <name type="scientific">Cynoglossus semilaevis</name>
    <name type="common">Tongue sole</name>
    <dbReference type="NCBI Taxonomy" id="244447"/>
    <lineage>
        <taxon>Eukaryota</taxon>
        <taxon>Metazoa</taxon>
        <taxon>Chordata</taxon>
        <taxon>Craniata</taxon>
        <taxon>Vertebrata</taxon>
        <taxon>Euteleostomi</taxon>
        <taxon>Actinopterygii</taxon>
        <taxon>Neopterygii</taxon>
        <taxon>Teleostei</taxon>
        <taxon>Neoteleostei</taxon>
        <taxon>Acanthomorphata</taxon>
        <taxon>Carangaria</taxon>
        <taxon>Pleuronectiformes</taxon>
        <taxon>Pleuronectoidei</taxon>
        <taxon>Cynoglossidae</taxon>
        <taxon>Cynoglossinae</taxon>
        <taxon>Cynoglossus</taxon>
    </lineage>
</organism>
<dbReference type="RefSeq" id="XP_008315774.1">
    <property type="nucleotide sequence ID" value="XM_008317552.3"/>
</dbReference>
<dbReference type="InterPro" id="IPR010994">
    <property type="entry name" value="RuvA_2-like"/>
</dbReference>
<dbReference type="GO" id="GO:0003676">
    <property type="term" value="F:nucleic acid binding"/>
    <property type="evidence" value="ECO:0007669"/>
    <property type="project" value="InterPro"/>
</dbReference>
<comment type="subcellular location">
    <subcellularLocation>
        <location evidence="1">Mitochondrion matrix</location>
        <location evidence="1">Mitochondrion nucleoid</location>
    </subcellularLocation>
</comment>
<keyword evidence="4" id="KW-0809">Transit peptide</keyword>
<dbReference type="OrthoDB" id="5949570at2759"/>
<evidence type="ECO:0000256" key="3">
    <source>
        <dbReference type="ARBA" id="ARBA00017000"/>
    </source>
</evidence>
<keyword evidence="7" id="KW-0804">Transcription</keyword>
<reference evidence="10 11" key="1">
    <citation type="journal article" date="2014" name="Nat. Genet.">
        <title>Whole-genome sequence of a flatfish provides insights into ZW sex chromosome evolution and adaptation to a benthic lifestyle.</title>
        <authorList>
            <person name="Chen S."/>
            <person name="Zhang G."/>
            <person name="Shao C."/>
            <person name="Huang Q."/>
            <person name="Liu G."/>
            <person name="Zhang P."/>
            <person name="Song W."/>
            <person name="An N."/>
            <person name="Chalopin D."/>
            <person name="Volff J.N."/>
            <person name="Hong Y."/>
            <person name="Li Q."/>
            <person name="Sha Z."/>
            <person name="Zhou H."/>
            <person name="Xie M."/>
            <person name="Yu Q."/>
            <person name="Liu Y."/>
            <person name="Xiang H."/>
            <person name="Wang N."/>
            <person name="Wu K."/>
            <person name="Yang C."/>
            <person name="Zhou Q."/>
            <person name="Liao X."/>
            <person name="Yang L."/>
            <person name="Hu Q."/>
            <person name="Zhang J."/>
            <person name="Meng L."/>
            <person name="Jin L."/>
            <person name="Tian Y."/>
            <person name="Lian J."/>
            <person name="Yang J."/>
            <person name="Miao G."/>
            <person name="Liu S."/>
            <person name="Liang Z."/>
            <person name="Yan F."/>
            <person name="Li Y."/>
            <person name="Sun B."/>
            <person name="Zhang H."/>
            <person name="Zhang J."/>
            <person name="Zhu Y."/>
            <person name="Du M."/>
            <person name="Zhao Y."/>
            <person name="Schartl M."/>
            <person name="Tang Q."/>
            <person name="Wang J."/>
        </authorList>
    </citation>
    <scope>NUCLEOTIDE SEQUENCE</scope>
</reference>
<dbReference type="Ensembl" id="ENSCSET00000021226.1">
    <property type="protein sequence ID" value="ENSCSEP00000020954.1"/>
    <property type="gene ID" value="ENSCSEG00000013391.1"/>
</dbReference>
<name>A0A3P8W2X0_CYNSE</name>
<evidence type="ECO:0000256" key="4">
    <source>
        <dbReference type="ARBA" id="ARBA00022946"/>
    </source>
</evidence>
<dbReference type="FunFam" id="1.10.150.280:FF:000004">
    <property type="entry name" value="Transcription elongation factor, mitochondrial"/>
    <property type="match status" value="1"/>
</dbReference>
<dbReference type="CTD" id="79736"/>
<reference evidence="10" key="3">
    <citation type="submission" date="2025-09" db="UniProtKB">
        <authorList>
            <consortium name="Ensembl"/>
        </authorList>
    </citation>
    <scope>IDENTIFICATION</scope>
</reference>
<dbReference type="GeneID" id="103384151"/>
<accession>A0A3P8W2X0</accession>
<sequence>MFSSNLSTVSAAWRFVSTVARKGQSGLFCRSKHGFLPELELRFLQCTCCWRNRIPVAGFETLNTHFLTPSGPCKDDPDKHLDTCYTAEQRDTILQLLNNASPSELACVKLLKGKKSLNIVDYRMKNGPFKTLESVVNVPSLKHKTAHVVFDSILNPIRKEKKARIKLAKFIKPEIDRSWLEDANSIVSIVCGTNKIAWASVDRGMTVLDWQQLQCPNFLSGTYMASAYLSNVSEVVSLLPSADFYLIEKQSFSVHNSALFPIITHMRAVEAMLFALLEPKNTLSDSSIPPRVLNINRAAVGRHFGLLVGESRTSGTHIIQQLMIQSVSKKPSRVNFPQELLIKYRNHFQMDHRRGGEELCDALLQAVAFYELLNESSS</sequence>
<dbReference type="OMA" id="ESPQMAQ"/>
<keyword evidence="6" id="KW-0496">Mitochondrion</keyword>
<dbReference type="GO" id="GO:0042645">
    <property type="term" value="C:mitochondrial nucleoid"/>
    <property type="evidence" value="ECO:0007669"/>
    <property type="project" value="UniProtKB-SubCell"/>
</dbReference>
<dbReference type="Proteomes" id="UP000265120">
    <property type="component" value="Chromosome 9"/>
</dbReference>
<keyword evidence="8" id="KW-1135">Mitochondrion nucleoid</keyword>
<dbReference type="STRING" id="244447.ENSCSEP00000020954"/>
<dbReference type="Pfam" id="PF12836">
    <property type="entry name" value="HHH_3"/>
    <property type="match status" value="1"/>
</dbReference>